<dbReference type="Proteomes" id="UP001206067">
    <property type="component" value="Unassembled WGS sequence"/>
</dbReference>
<dbReference type="InterPro" id="IPR027417">
    <property type="entry name" value="P-loop_NTPase"/>
</dbReference>
<dbReference type="EMBL" id="JANKHH010000003">
    <property type="protein sequence ID" value="MCR2832993.1"/>
    <property type="molecule type" value="Genomic_DNA"/>
</dbReference>
<name>A0ABT1XMW4_9SPHN</name>
<reference evidence="7 8" key="1">
    <citation type="submission" date="2022-08" db="EMBL/GenBank/DDBJ databases">
        <title>Polyphasic taxonomy analysis of Qipengyuania sp.RS5-5.</title>
        <authorList>
            <person name="Xamxidin M."/>
            <person name="Wu M."/>
        </authorList>
    </citation>
    <scope>NUCLEOTIDE SEQUENCE [LARGE SCALE GENOMIC DNA]</scope>
    <source>
        <strain evidence="7 8">RS5-5</strain>
    </source>
</reference>
<feature type="domain" description="UvrD-like helicase ATP-binding" evidence="6">
    <location>
        <begin position="207"/>
        <end position="549"/>
    </location>
</feature>
<organism evidence="7 8">
    <name type="scientific">Parerythrobacter lacustris</name>
    <dbReference type="NCBI Taxonomy" id="2969984"/>
    <lineage>
        <taxon>Bacteria</taxon>
        <taxon>Pseudomonadati</taxon>
        <taxon>Pseudomonadota</taxon>
        <taxon>Alphaproteobacteria</taxon>
        <taxon>Sphingomonadales</taxon>
        <taxon>Erythrobacteraceae</taxon>
        <taxon>Parerythrobacter</taxon>
    </lineage>
</organism>
<accession>A0ABT1XMW4</accession>
<evidence type="ECO:0000256" key="2">
    <source>
        <dbReference type="ARBA" id="ARBA00022801"/>
    </source>
</evidence>
<dbReference type="Gene3D" id="3.40.50.300">
    <property type="entry name" value="P-loop containing nucleotide triphosphate hydrolases"/>
    <property type="match status" value="1"/>
</dbReference>
<evidence type="ECO:0000256" key="5">
    <source>
        <dbReference type="PROSITE-ProRule" id="PRU00560"/>
    </source>
</evidence>
<evidence type="ECO:0000313" key="8">
    <source>
        <dbReference type="Proteomes" id="UP001206067"/>
    </source>
</evidence>
<evidence type="ECO:0000256" key="4">
    <source>
        <dbReference type="ARBA" id="ARBA00022840"/>
    </source>
</evidence>
<gene>
    <name evidence="7" type="ORF">NSO95_03470</name>
</gene>
<sequence>MKALVLTPHSLFKLSQFSIGPEWFEEYGLPAENCGLKRVVIKDMVYFLESDRETDETPLIVVNVGGEDGVLADPTTRSTILERIITVGRSIYTESVSIPMGWRKHQEDCLFSIQASSREWRTRVHFDMYPRGRNDLYVFSRLDDTHSFDRLDRHLTIYEKARSNLTDAVLTQCAEQPIASRAGITLSQRLPQGFVQGATLEQWYRSKLTKEQREFVDKPHDGPVRLRGAAGTGKTLSLVVKFLRDGLAASRNPAGPIKLGFLTHSFASVDLVNAIGESLDSKGLLFGADPNVKLEVRTLYDLAHKNLNFELDQLEPLSLDGREGRRLQAELISATLKELASSSIVSAQFAEINQELKDRWDLAVSVDGGRLVAEIMNEFASVLDAEGVRHGEERGERYAKGSFPRPTWLMALPTELDRRFILEVHRRYRRQLGEMNTLSVDQMIGDFNLFLGSNRWDRIRQRDGYDALFVDELHLFTSIERQTLHKLVRHNIDAEGKPRRPPIFMAYDLKQSPRDTFAQYGEGDTTLFAASTGLQNSELVKLERVFRYTPQIAEFLADLDATFPAIDVPGEWEAYSGKAELADGDTPELRVFHNEATLFNTVFAEAQKAARAHAGGGRRVAVLCASDEQFDRYLPIAAGRYSQGHLPIMSREPSSELRHSGKRFIFSMPEYVAGLQFETVFLIHVDASEAPLDASDGVRRRFISNIYLGSSRAEKTLNIAACMTRGGRSDVLDMALNRHSLTEVAVPKKPTTKSR</sequence>
<dbReference type="InterPro" id="IPR014016">
    <property type="entry name" value="UvrD-like_ATP-bd"/>
</dbReference>
<evidence type="ECO:0000256" key="1">
    <source>
        <dbReference type="ARBA" id="ARBA00022741"/>
    </source>
</evidence>
<evidence type="ECO:0000256" key="3">
    <source>
        <dbReference type="ARBA" id="ARBA00022806"/>
    </source>
</evidence>
<keyword evidence="8" id="KW-1185">Reference proteome</keyword>
<proteinExistence type="predicted"/>
<keyword evidence="3 5" id="KW-0347">Helicase</keyword>
<keyword evidence="2 5" id="KW-0378">Hydrolase</keyword>
<dbReference type="PROSITE" id="PS51198">
    <property type="entry name" value="UVRD_HELICASE_ATP_BIND"/>
    <property type="match status" value="1"/>
</dbReference>
<keyword evidence="4 5" id="KW-0067">ATP-binding</keyword>
<comment type="caution">
    <text evidence="7">The sequence shown here is derived from an EMBL/GenBank/DDBJ whole genome shotgun (WGS) entry which is preliminary data.</text>
</comment>
<evidence type="ECO:0000313" key="7">
    <source>
        <dbReference type="EMBL" id="MCR2832993.1"/>
    </source>
</evidence>
<dbReference type="SUPFAM" id="SSF52540">
    <property type="entry name" value="P-loop containing nucleoside triphosphate hydrolases"/>
    <property type="match status" value="1"/>
</dbReference>
<protein>
    <recommendedName>
        <fullName evidence="6">UvrD-like helicase ATP-binding domain-containing protein</fullName>
    </recommendedName>
</protein>
<feature type="binding site" evidence="5">
    <location>
        <begin position="228"/>
        <end position="235"/>
    </location>
    <ligand>
        <name>ATP</name>
        <dbReference type="ChEBI" id="CHEBI:30616"/>
    </ligand>
</feature>
<dbReference type="RefSeq" id="WP_257594763.1">
    <property type="nucleotide sequence ID" value="NZ_JANKHH010000003.1"/>
</dbReference>
<keyword evidence="1 5" id="KW-0547">Nucleotide-binding</keyword>
<evidence type="ECO:0000259" key="6">
    <source>
        <dbReference type="PROSITE" id="PS51198"/>
    </source>
</evidence>